<comment type="caution">
    <text evidence="2">The sequence shown here is derived from an EMBL/GenBank/DDBJ whole genome shotgun (WGS) entry which is preliminary data.</text>
</comment>
<evidence type="ECO:0000313" key="3">
    <source>
        <dbReference type="Proteomes" id="UP001612741"/>
    </source>
</evidence>
<reference evidence="2 3" key="1">
    <citation type="submission" date="2024-10" db="EMBL/GenBank/DDBJ databases">
        <title>The Natural Products Discovery Center: Release of the First 8490 Sequenced Strains for Exploring Actinobacteria Biosynthetic Diversity.</title>
        <authorList>
            <person name="Kalkreuter E."/>
            <person name="Kautsar S.A."/>
            <person name="Yang D."/>
            <person name="Bader C.D."/>
            <person name="Teijaro C.N."/>
            <person name="Fluegel L."/>
            <person name="Davis C.M."/>
            <person name="Simpson J.R."/>
            <person name="Lauterbach L."/>
            <person name="Steele A.D."/>
            <person name="Gui C."/>
            <person name="Meng S."/>
            <person name="Li G."/>
            <person name="Viehrig K."/>
            <person name="Ye F."/>
            <person name="Su P."/>
            <person name="Kiefer A.F."/>
            <person name="Nichols A."/>
            <person name="Cepeda A.J."/>
            <person name="Yan W."/>
            <person name="Fan B."/>
            <person name="Jiang Y."/>
            <person name="Adhikari A."/>
            <person name="Zheng C.-J."/>
            <person name="Schuster L."/>
            <person name="Cowan T.M."/>
            <person name="Smanski M.J."/>
            <person name="Chevrette M.G."/>
            <person name="De Carvalho L.P.S."/>
            <person name="Shen B."/>
        </authorList>
    </citation>
    <scope>NUCLEOTIDE SEQUENCE [LARGE SCALE GENOMIC DNA]</scope>
    <source>
        <strain evidence="2 3">NPDC050545</strain>
    </source>
</reference>
<dbReference type="InterPro" id="IPR002934">
    <property type="entry name" value="Polymerase_NTP_transf_dom"/>
</dbReference>
<dbReference type="Pfam" id="PF01909">
    <property type="entry name" value="NTP_transf_2"/>
    <property type="match status" value="1"/>
</dbReference>
<dbReference type="InterPro" id="IPR043519">
    <property type="entry name" value="NT_sf"/>
</dbReference>
<accession>A0ABW7ZBQ4</accession>
<proteinExistence type="predicted"/>
<dbReference type="PANTHER" id="PTHR37030:SF1">
    <property type="entry name" value="NUCLEOTIDYLTRANSFERASE"/>
    <property type="match status" value="1"/>
</dbReference>
<feature type="domain" description="Polymerase nucleotidyl transferase" evidence="1">
    <location>
        <begin position="16"/>
        <end position="79"/>
    </location>
</feature>
<evidence type="ECO:0000259" key="1">
    <source>
        <dbReference type="Pfam" id="PF01909"/>
    </source>
</evidence>
<dbReference type="SUPFAM" id="SSF81301">
    <property type="entry name" value="Nucleotidyltransferase"/>
    <property type="match status" value="1"/>
</dbReference>
<keyword evidence="3" id="KW-1185">Reference proteome</keyword>
<name>A0ABW7ZBQ4_9ACTN</name>
<dbReference type="RefSeq" id="WP_397090808.1">
    <property type="nucleotide sequence ID" value="NZ_JBITGY010000016.1"/>
</dbReference>
<gene>
    <name evidence="2" type="ORF">ACIBG2_46335</name>
</gene>
<evidence type="ECO:0000313" key="2">
    <source>
        <dbReference type="EMBL" id="MFI6504873.1"/>
    </source>
</evidence>
<sequence length="114" mass="12665">MTVLLSDEEIATIVERVVWVARPERVLMFGSYAKGRAHARSDLDLLVVMPTGTPDPPRPSDFTPYLGGGAVRVDVHVVTEEELSEYGRQEHHFLHSVLRTGRTLYPPAAAGSRR</sequence>
<dbReference type="EMBL" id="JBITGY010000016">
    <property type="protein sequence ID" value="MFI6504873.1"/>
    <property type="molecule type" value="Genomic_DNA"/>
</dbReference>
<dbReference type="CDD" id="cd05403">
    <property type="entry name" value="NT_KNTase_like"/>
    <property type="match status" value="1"/>
</dbReference>
<dbReference type="PANTHER" id="PTHR37030">
    <property type="entry name" value="NUCLEOTIDYLTRANSFERASE"/>
    <property type="match status" value="1"/>
</dbReference>
<organism evidence="2 3">
    <name type="scientific">Nonomuraea typhae</name>
    <dbReference type="NCBI Taxonomy" id="2603600"/>
    <lineage>
        <taxon>Bacteria</taxon>
        <taxon>Bacillati</taxon>
        <taxon>Actinomycetota</taxon>
        <taxon>Actinomycetes</taxon>
        <taxon>Streptosporangiales</taxon>
        <taxon>Streptosporangiaceae</taxon>
        <taxon>Nonomuraea</taxon>
    </lineage>
</organism>
<dbReference type="Gene3D" id="3.30.460.10">
    <property type="entry name" value="Beta Polymerase, domain 2"/>
    <property type="match status" value="1"/>
</dbReference>
<protein>
    <submittedName>
        <fullName evidence="2">Nucleotidyltransferase domain-containing protein</fullName>
    </submittedName>
</protein>
<dbReference type="Proteomes" id="UP001612741">
    <property type="component" value="Unassembled WGS sequence"/>
</dbReference>